<feature type="region of interest" description="Disordered" evidence="1">
    <location>
        <begin position="35"/>
        <end position="58"/>
    </location>
</feature>
<gene>
    <name evidence="2" type="ORF">KIL84_017795</name>
</gene>
<dbReference type="AlphaFoldDB" id="A0A9D4AYY7"/>
<feature type="compositionally biased region" description="Basic and acidic residues" evidence="1">
    <location>
        <begin position="42"/>
        <end position="58"/>
    </location>
</feature>
<organism evidence="2 3">
    <name type="scientific">Mauremys mutica</name>
    <name type="common">yellowpond turtle</name>
    <dbReference type="NCBI Taxonomy" id="74926"/>
    <lineage>
        <taxon>Eukaryota</taxon>
        <taxon>Metazoa</taxon>
        <taxon>Chordata</taxon>
        <taxon>Craniata</taxon>
        <taxon>Vertebrata</taxon>
        <taxon>Euteleostomi</taxon>
        <taxon>Archelosauria</taxon>
        <taxon>Testudinata</taxon>
        <taxon>Testudines</taxon>
        <taxon>Cryptodira</taxon>
        <taxon>Durocryptodira</taxon>
        <taxon>Testudinoidea</taxon>
        <taxon>Geoemydidae</taxon>
        <taxon>Geoemydinae</taxon>
        <taxon>Mauremys</taxon>
    </lineage>
</organism>
<reference evidence="2" key="1">
    <citation type="submission" date="2021-09" db="EMBL/GenBank/DDBJ databases">
        <title>The genome of Mauremys mutica provides insights into the evolution of semi-aquatic lifestyle.</title>
        <authorList>
            <person name="Gong S."/>
            <person name="Gao Y."/>
        </authorList>
    </citation>
    <scope>NUCLEOTIDE SEQUENCE</scope>
    <source>
        <strain evidence="2">MM-2020</strain>
        <tissue evidence="2">Muscle</tissue>
    </source>
</reference>
<accession>A0A9D4AYY7</accession>
<dbReference type="EMBL" id="JAHDVG010000482">
    <property type="protein sequence ID" value="KAH1173956.1"/>
    <property type="molecule type" value="Genomic_DNA"/>
</dbReference>
<keyword evidence="3" id="KW-1185">Reference proteome</keyword>
<evidence type="ECO:0000313" key="3">
    <source>
        <dbReference type="Proteomes" id="UP000827986"/>
    </source>
</evidence>
<dbReference type="Proteomes" id="UP000827986">
    <property type="component" value="Unassembled WGS sequence"/>
</dbReference>
<feature type="non-terminal residue" evidence="2">
    <location>
        <position position="1"/>
    </location>
</feature>
<evidence type="ECO:0000256" key="1">
    <source>
        <dbReference type="SAM" id="MobiDB-lite"/>
    </source>
</evidence>
<proteinExistence type="predicted"/>
<name>A0A9D4AYY7_9SAUR</name>
<feature type="non-terminal residue" evidence="2">
    <location>
        <position position="58"/>
    </location>
</feature>
<protein>
    <submittedName>
        <fullName evidence="2">Uncharacterized protein</fullName>
    </submittedName>
</protein>
<comment type="caution">
    <text evidence="2">The sequence shown here is derived from an EMBL/GenBank/DDBJ whole genome shotgun (WGS) entry which is preliminary data.</text>
</comment>
<sequence>KRMERRECERFLAAMEEADLRAEAGVEEEPLCVNMEAEVSSEDSKAESPRKNSDSWED</sequence>
<evidence type="ECO:0000313" key="2">
    <source>
        <dbReference type="EMBL" id="KAH1173956.1"/>
    </source>
</evidence>